<name>A0ABQ2W4X0_9ACTN</name>
<comment type="caution">
    <text evidence="2">The sequence shown here is derived from an EMBL/GenBank/DDBJ whole genome shotgun (WGS) entry which is preliminary data.</text>
</comment>
<reference evidence="3" key="1">
    <citation type="journal article" date="2019" name="Int. J. Syst. Evol. Microbiol.">
        <title>The Global Catalogue of Microorganisms (GCM) 10K type strain sequencing project: providing services to taxonomists for standard genome sequencing and annotation.</title>
        <authorList>
            <consortium name="The Broad Institute Genomics Platform"/>
            <consortium name="The Broad Institute Genome Sequencing Center for Infectious Disease"/>
            <person name="Wu L."/>
            <person name="Ma J."/>
        </authorList>
    </citation>
    <scope>NUCLEOTIDE SEQUENCE [LARGE SCALE GENOMIC DNA]</scope>
    <source>
        <strain evidence="3">JCM 4376</strain>
    </source>
</reference>
<proteinExistence type="predicted"/>
<protein>
    <recommendedName>
        <fullName evidence="1">HNH nuclease domain-containing protein</fullName>
    </recommendedName>
</protein>
<dbReference type="RefSeq" id="WP_189545181.1">
    <property type="nucleotide sequence ID" value="NZ_BMTF01000013.1"/>
</dbReference>
<evidence type="ECO:0000259" key="1">
    <source>
        <dbReference type="Pfam" id="PF13392"/>
    </source>
</evidence>
<sequence>MRPDAEGNVAARYTRELLEEAARKTTNANDAVRWCGGTPTPGSRSYLRRKMTEAGVDTSHFTTGRIRHQEARLREVVAESSNMKDVLRRLGISPVGGNHTHISRRIAALGIDTSHFSTSPRRPKGPQDDLLTLKSPLDGRTPGDRLRRELIRTGVPERCVSCGTGTEWNNRPLRLEVDHINGDWWDNRPDNLRLLCPNCHAVTDTYRGRKRRARS</sequence>
<dbReference type="InterPro" id="IPR003615">
    <property type="entry name" value="HNH_nuc"/>
</dbReference>
<dbReference type="Pfam" id="PF13392">
    <property type="entry name" value="HNH_3"/>
    <property type="match status" value="1"/>
</dbReference>
<dbReference type="CDD" id="cd00085">
    <property type="entry name" value="HNHc"/>
    <property type="match status" value="1"/>
</dbReference>
<accession>A0ABQ2W4X0</accession>
<gene>
    <name evidence="2" type="ORF">GCM10015535_40840</name>
</gene>
<evidence type="ECO:0000313" key="2">
    <source>
        <dbReference type="EMBL" id="GGV88770.1"/>
    </source>
</evidence>
<keyword evidence="3" id="KW-1185">Reference proteome</keyword>
<feature type="domain" description="HNH nuclease" evidence="1">
    <location>
        <begin position="175"/>
        <end position="195"/>
    </location>
</feature>
<dbReference type="EMBL" id="BMTF01000013">
    <property type="protein sequence ID" value="GGV88770.1"/>
    <property type="molecule type" value="Genomic_DNA"/>
</dbReference>
<organism evidence="2 3">
    <name type="scientific">Streptomyces gelaticus</name>
    <dbReference type="NCBI Taxonomy" id="285446"/>
    <lineage>
        <taxon>Bacteria</taxon>
        <taxon>Bacillati</taxon>
        <taxon>Actinomycetota</taxon>
        <taxon>Actinomycetes</taxon>
        <taxon>Kitasatosporales</taxon>
        <taxon>Streptomycetaceae</taxon>
        <taxon>Streptomyces</taxon>
    </lineage>
</organism>
<dbReference type="Proteomes" id="UP000660675">
    <property type="component" value="Unassembled WGS sequence"/>
</dbReference>
<evidence type="ECO:0000313" key="3">
    <source>
        <dbReference type="Proteomes" id="UP000660675"/>
    </source>
</evidence>